<dbReference type="PROSITE" id="PS51866">
    <property type="entry name" value="MOP"/>
    <property type="match status" value="1"/>
</dbReference>
<evidence type="ECO:0000256" key="1">
    <source>
        <dbReference type="ARBA" id="ARBA00022505"/>
    </source>
</evidence>
<organism evidence="4 5">
    <name type="scientific">Nitrospirillum amazonense</name>
    <dbReference type="NCBI Taxonomy" id="28077"/>
    <lineage>
        <taxon>Bacteria</taxon>
        <taxon>Pseudomonadati</taxon>
        <taxon>Pseudomonadota</taxon>
        <taxon>Alphaproteobacteria</taxon>
        <taxon>Rhodospirillales</taxon>
        <taxon>Azospirillaceae</taxon>
        <taxon>Nitrospirillum</taxon>
    </lineage>
</organism>
<evidence type="ECO:0000259" key="3">
    <source>
        <dbReference type="PROSITE" id="PS51866"/>
    </source>
</evidence>
<evidence type="ECO:0000256" key="2">
    <source>
        <dbReference type="PROSITE-ProRule" id="PRU01213"/>
    </source>
</evidence>
<feature type="domain" description="Mop" evidence="3">
    <location>
        <begin position="2"/>
        <end position="68"/>
    </location>
</feature>
<proteinExistence type="predicted"/>
<comment type="caution">
    <text evidence="4">The sequence shown here is derived from an EMBL/GenBank/DDBJ whole genome shotgun (WGS) entry which is preliminary data.</text>
</comment>
<dbReference type="InterPro" id="IPR008995">
    <property type="entry name" value="Mo/tungstate-bd_C_term_dom"/>
</dbReference>
<evidence type="ECO:0000313" key="4">
    <source>
        <dbReference type="EMBL" id="TWB39167.1"/>
    </source>
</evidence>
<keyword evidence="5" id="KW-1185">Reference proteome</keyword>
<dbReference type="NCBIfam" id="TIGR00638">
    <property type="entry name" value="Mop"/>
    <property type="match status" value="1"/>
</dbReference>
<dbReference type="EMBL" id="VITR01000011">
    <property type="protein sequence ID" value="TWB39167.1"/>
    <property type="molecule type" value="Genomic_DNA"/>
</dbReference>
<dbReference type="InterPro" id="IPR004606">
    <property type="entry name" value="Mop_domain"/>
</dbReference>
<dbReference type="GO" id="GO:0015689">
    <property type="term" value="P:molybdate ion transport"/>
    <property type="evidence" value="ECO:0007669"/>
    <property type="project" value="InterPro"/>
</dbReference>
<gene>
    <name evidence="4" type="ORF">FBZ90_111164</name>
</gene>
<dbReference type="Gene3D" id="2.40.50.100">
    <property type="match status" value="1"/>
</dbReference>
<dbReference type="InterPro" id="IPR005116">
    <property type="entry name" value="Transp-assoc_OB_typ1"/>
</dbReference>
<dbReference type="RefSeq" id="WP_145734548.1">
    <property type="nucleotide sequence ID" value="NZ_VITR01000011.1"/>
</dbReference>
<dbReference type="SUPFAM" id="SSF50331">
    <property type="entry name" value="MOP-like"/>
    <property type="match status" value="1"/>
</dbReference>
<evidence type="ECO:0000313" key="5">
    <source>
        <dbReference type="Proteomes" id="UP000315751"/>
    </source>
</evidence>
<sequence>MKLSARNVIAGKVVAVTKGVTTAHVKIEIASGRLITSSITNEAVDDLDLKVGDDVSAIIKSSDVLIGKE</sequence>
<name>A0A560GYQ2_9PROT</name>
<dbReference type="Pfam" id="PF03459">
    <property type="entry name" value="TOBE"/>
    <property type="match status" value="1"/>
</dbReference>
<keyword evidence="1 2" id="KW-0500">Molybdenum</keyword>
<accession>A0A560GYQ2</accession>
<dbReference type="Proteomes" id="UP000315751">
    <property type="component" value="Unassembled WGS sequence"/>
</dbReference>
<dbReference type="AlphaFoldDB" id="A0A560GYQ2"/>
<reference evidence="4 5" key="1">
    <citation type="submission" date="2019-06" db="EMBL/GenBank/DDBJ databases">
        <title>Genomic Encyclopedia of Type Strains, Phase IV (KMG-V): Genome sequencing to study the core and pangenomes of soil and plant-associated prokaryotes.</title>
        <authorList>
            <person name="Whitman W."/>
        </authorList>
    </citation>
    <scope>NUCLEOTIDE SEQUENCE [LARGE SCALE GENOMIC DNA]</scope>
    <source>
        <strain evidence="4 5">BR 11622</strain>
    </source>
</reference>
<protein>
    <submittedName>
        <fullName evidence="4">Molybdopterin-binding protein</fullName>
    </submittedName>
</protein>